<dbReference type="GO" id="GO:0005886">
    <property type="term" value="C:plasma membrane"/>
    <property type="evidence" value="ECO:0007669"/>
    <property type="project" value="TreeGrafter"/>
</dbReference>
<feature type="transmembrane region" description="Helical" evidence="8">
    <location>
        <begin position="165"/>
        <end position="185"/>
    </location>
</feature>
<dbReference type="PANTHER" id="PTHR10332:SF80">
    <property type="entry name" value="EQUILIBRATIVE NUCLEOSIDE TRANSPORTER 2, ISOFORM A"/>
    <property type="match status" value="1"/>
</dbReference>
<evidence type="ECO:0000313" key="9">
    <source>
        <dbReference type="EMBL" id="KAB7507850.1"/>
    </source>
</evidence>
<dbReference type="Pfam" id="PF01733">
    <property type="entry name" value="Nucleoside_tran"/>
    <property type="match status" value="2"/>
</dbReference>
<evidence type="ECO:0000256" key="2">
    <source>
        <dbReference type="ARBA" id="ARBA00007965"/>
    </source>
</evidence>
<sequence length="494" mass="55503">MPAAVNMYGESEQLTAPLASIEDLSRVNTPGGSPSPRTKTKHPALVDPNWEPPEDPSVYFKEKCHELSPLQPKPTEEKPKGPEDRFALVFLTLVLHGVGTLMPWNMFITAKNYFVNYKLGTATVDASEYTTNFLPYLGYASQVPNVLFNWINIFVQLGGNLTTRIVWSILIEVIIFIVTVVLAMVDSSGWPGIFFWTTMASVIVLNIANGIYQNTIYGLAARLPFKYTGAVILGSNISGTFTAIINIVANRSGTEPEDVCHLLFHNSLRFYRYHEAQYEKAQRSAKRTPGKIRTPYWHIFKTAFPQLFNVFMIFFVTLAVFPAVLADTCRTEEDFFITPKYFQAVTCFLTFNLFAMLGNMLPGLPYPGPKFLCIPVLLRIFFIPAFVLCHYYPYDVSRTLPVLIDSDLAYWILSIFLGLTSGYYSSLAMMYCPRTVEPEYAPVAGMMGAASLITGIFAGINFQVVCSYIVTRLSFEIPGFENTFRNCTDRVLTS</sequence>
<proteinExistence type="inferred from homology"/>
<comment type="similarity">
    <text evidence="2">Belongs to the SLC29A/ENT transporter (TC 2.A.57) family.</text>
</comment>
<evidence type="ECO:0000256" key="3">
    <source>
        <dbReference type="ARBA" id="ARBA00022448"/>
    </source>
</evidence>
<evidence type="ECO:0000256" key="1">
    <source>
        <dbReference type="ARBA" id="ARBA00004141"/>
    </source>
</evidence>
<name>A0A5N5TNV6_9CRUS</name>
<evidence type="ECO:0000256" key="4">
    <source>
        <dbReference type="ARBA" id="ARBA00022692"/>
    </source>
</evidence>
<keyword evidence="3" id="KW-0813">Transport</keyword>
<protein>
    <submittedName>
        <fullName evidence="9">Equilibrative nucleoside transporter 1</fullName>
    </submittedName>
</protein>
<keyword evidence="4 8" id="KW-0812">Transmembrane</keyword>
<dbReference type="GO" id="GO:0005337">
    <property type="term" value="F:nucleoside transmembrane transporter activity"/>
    <property type="evidence" value="ECO:0007669"/>
    <property type="project" value="InterPro"/>
</dbReference>
<feature type="transmembrane region" description="Helical" evidence="8">
    <location>
        <begin position="227"/>
        <end position="249"/>
    </location>
</feature>
<keyword evidence="5 8" id="KW-1133">Transmembrane helix</keyword>
<dbReference type="EMBL" id="SEYY01000182">
    <property type="protein sequence ID" value="KAB7507850.1"/>
    <property type="molecule type" value="Genomic_DNA"/>
</dbReference>
<dbReference type="AlphaFoldDB" id="A0A5N5TNV6"/>
<evidence type="ECO:0000313" key="10">
    <source>
        <dbReference type="Proteomes" id="UP000326759"/>
    </source>
</evidence>
<accession>A0A5N5TNV6</accession>
<keyword evidence="10" id="KW-1185">Reference proteome</keyword>
<evidence type="ECO:0000256" key="7">
    <source>
        <dbReference type="SAM" id="MobiDB-lite"/>
    </source>
</evidence>
<feature type="compositionally biased region" description="Polar residues" evidence="7">
    <location>
        <begin position="26"/>
        <end position="37"/>
    </location>
</feature>
<dbReference type="InterPro" id="IPR002259">
    <property type="entry name" value="Eqnu_transpt"/>
</dbReference>
<feature type="region of interest" description="Disordered" evidence="7">
    <location>
        <begin position="1"/>
        <end position="57"/>
    </location>
</feature>
<feature type="transmembrane region" description="Helical" evidence="8">
    <location>
        <begin position="408"/>
        <end position="431"/>
    </location>
</feature>
<feature type="transmembrane region" description="Helical" evidence="8">
    <location>
        <begin position="341"/>
        <end position="359"/>
    </location>
</feature>
<feature type="transmembrane region" description="Helical" evidence="8">
    <location>
        <begin position="307"/>
        <end position="326"/>
    </location>
</feature>
<organism evidence="9 10">
    <name type="scientific">Armadillidium nasatum</name>
    <dbReference type="NCBI Taxonomy" id="96803"/>
    <lineage>
        <taxon>Eukaryota</taxon>
        <taxon>Metazoa</taxon>
        <taxon>Ecdysozoa</taxon>
        <taxon>Arthropoda</taxon>
        <taxon>Crustacea</taxon>
        <taxon>Multicrustacea</taxon>
        <taxon>Malacostraca</taxon>
        <taxon>Eumalacostraca</taxon>
        <taxon>Peracarida</taxon>
        <taxon>Isopoda</taxon>
        <taxon>Oniscidea</taxon>
        <taxon>Crinocheta</taxon>
        <taxon>Armadillidiidae</taxon>
        <taxon>Armadillidium</taxon>
    </lineage>
</organism>
<feature type="transmembrane region" description="Helical" evidence="8">
    <location>
        <begin position="192"/>
        <end position="212"/>
    </location>
</feature>
<dbReference type="Proteomes" id="UP000326759">
    <property type="component" value="Unassembled WGS sequence"/>
</dbReference>
<feature type="transmembrane region" description="Helical" evidence="8">
    <location>
        <begin position="371"/>
        <end position="393"/>
    </location>
</feature>
<evidence type="ECO:0000256" key="6">
    <source>
        <dbReference type="ARBA" id="ARBA00023136"/>
    </source>
</evidence>
<gene>
    <name evidence="9" type="ORF">Anas_02872</name>
</gene>
<feature type="transmembrane region" description="Helical" evidence="8">
    <location>
        <begin position="443"/>
        <end position="470"/>
    </location>
</feature>
<evidence type="ECO:0000256" key="5">
    <source>
        <dbReference type="ARBA" id="ARBA00022989"/>
    </source>
</evidence>
<reference evidence="9 10" key="1">
    <citation type="journal article" date="2019" name="PLoS Biol.">
        <title>Sex chromosomes control vertical transmission of feminizing Wolbachia symbionts in an isopod.</title>
        <authorList>
            <person name="Becking T."/>
            <person name="Chebbi M.A."/>
            <person name="Giraud I."/>
            <person name="Moumen B."/>
            <person name="Laverre T."/>
            <person name="Caubet Y."/>
            <person name="Peccoud J."/>
            <person name="Gilbert C."/>
            <person name="Cordaux R."/>
        </authorList>
    </citation>
    <scope>NUCLEOTIDE SEQUENCE [LARGE SCALE GENOMIC DNA]</scope>
    <source>
        <strain evidence="9">ANa2</strain>
        <tissue evidence="9">Whole body excluding digestive tract and cuticle</tissue>
    </source>
</reference>
<dbReference type="PANTHER" id="PTHR10332">
    <property type="entry name" value="EQUILIBRATIVE NUCLEOSIDE TRANSPORTER"/>
    <property type="match status" value="1"/>
</dbReference>
<evidence type="ECO:0000256" key="8">
    <source>
        <dbReference type="SAM" id="Phobius"/>
    </source>
</evidence>
<feature type="transmembrane region" description="Helical" evidence="8">
    <location>
        <begin position="86"/>
        <end position="107"/>
    </location>
</feature>
<comment type="subcellular location">
    <subcellularLocation>
        <location evidence="1">Membrane</location>
        <topology evidence="1">Multi-pass membrane protein</topology>
    </subcellularLocation>
</comment>
<comment type="caution">
    <text evidence="9">The sequence shown here is derived from an EMBL/GenBank/DDBJ whole genome shotgun (WGS) entry which is preliminary data.</text>
</comment>
<keyword evidence="6 8" id="KW-0472">Membrane</keyword>
<dbReference type="OrthoDB" id="1856718at2759"/>